<organism evidence="6 7">
    <name type="scientific">Heterocephalus glaber</name>
    <name type="common">Naked mole rat</name>
    <dbReference type="NCBI Taxonomy" id="10181"/>
    <lineage>
        <taxon>Eukaryota</taxon>
        <taxon>Metazoa</taxon>
        <taxon>Chordata</taxon>
        <taxon>Craniata</taxon>
        <taxon>Vertebrata</taxon>
        <taxon>Euteleostomi</taxon>
        <taxon>Mammalia</taxon>
        <taxon>Eutheria</taxon>
        <taxon>Euarchontoglires</taxon>
        <taxon>Glires</taxon>
        <taxon>Rodentia</taxon>
        <taxon>Hystricomorpha</taxon>
        <taxon>Bathyergidae</taxon>
        <taxon>Heterocephalus</taxon>
    </lineage>
</organism>
<accession>A0AAX6S983</accession>
<protein>
    <submittedName>
        <fullName evidence="7">MAPK regulated corepressor interacting protein 2-like</fullName>
    </submittedName>
</protein>
<dbReference type="Pfam" id="PF14799">
    <property type="entry name" value="FAM195"/>
    <property type="match status" value="1"/>
</dbReference>
<keyword evidence="6" id="KW-1185">Reference proteome</keyword>
<reference evidence="7" key="1">
    <citation type="submission" date="2025-08" db="UniProtKB">
        <authorList>
            <consortium name="RefSeq"/>
        </authorList>
    </citation>
    <scope>IDENTIFICATION</scope>
</reference>
<keyword evidence="4" id="KW-0963">Cytoplasm</keyword>
<dbReference type="Proteomes" id="UP000694906">
    <property type="component" value="Unplaced"/>
</dbReference>
<evidence type="ECO:0000256" key="1">
    <source>
        <dbReference type="ARBA" id="ARBA00004123"/>
    </source>
</evidence>
<dbReference type="RefSeq" id="XP_021105483.1">
    <property type="nucleotide sequence ID" value="XM_021249824.1"/>
</dbReference>
<comment type="similarity">
    <text evidence="3">Belongs to the MCRIP family.</text>
</comment>
<dbReference type="GeneID" id="101713596"/>
<evidence type="ECO:0000313" key="7">
    <source>
        <dbReference type="RefSeq" id="XP_021105483.1"/>
    </source>
</evidence>
<sequence length="63" mass="6864">MHTITKGPSKLVGQGHTAWQLVEQQLDGSPGANSGPKSVQYVERTPDSSLQNLVLTDMGEWWA</sequence>
<evidence type="ECO:0000313" key="6">
    <source>
        <dbReference type="Proteomes" id="UP000694906"/>
    </source>
</evidence>
<keyword evidence="5" id="KW-0539">Nucleus</keyword>
<evidence type="ECO:0000256" key="2">
    <source>
        <dbReference type="ARBA" id="ARBA00004210"/>
    </source>
</evidence>
<comment type="subcellular location">
    <subcellularLocation>
        <location evidence="2">Cytoplasm</location>
        <location evidence="2">Stress granule</location>
    </subcellularLocation>
    <subcellularLocation>
        <location evidence="1">Nucleus</location>
    </subcellularLocation>
</comment>
<proteinExistence type="inferred from homology"/>
<evidence type="ECO:0000256" key="3">
    <source>
        <dbReference type="ARBA" id="ARBA00010821"/>
    </source>
</evidence>
<dbReference type="AlphaFoldDB" id="A0AAX6S983"/>
<evidence type="ECO:0000256" key="4">
    <source>
        <dbReference type="ARBA" id="ARBA00022490"/>
    </source>
</evidence>
<dbReference type="GO" id="GO:0005634">
    <property type="term" value="C:nucleus"/>
    <property type="evidence" value="ECO:0007669"/>
    <property type="project" value="UniProtKB-SubCell"/>
</dbReference>
<gene>
    <name evidence="7" type="primary">LOC101713596</name>
</gene>
<evidence type="ECO:0000256" key="5">
    <source>
        <dbReference type="ARBA" id="ARBA00023242"/>
    </source>
</evidence>
<name>A0AAX6S983_HETGA</name>
<dbReference type="InterPro" id="IPR029428">
    <property type="entry name" value="MCRIP"/>
</dbReference>
<dbReference type="GO" id="GO:0010494">
    <property type="term" value="C:cytoplasmic stress granule"/>
    <property type="evidence" value="ECO:0007669"/>
    <property type="project" value="UniProtKB-SubCell"/>
</dbReference>